<dbReference type="OrthoDB" id="536211at2759"/>
<keyword evidence="6" id="KW-0862">Zinc</keyword>
<dbReference type="EMBL" id="JAACJM010000025">
    <property type="protein sequence ID" value="KAF5365977.1"/>
    <property type="molecule type" value="Genomic_DNA"/>
</dbReference>
<keyword evidence="8" id="KW-1015">Disulfide bond</keyword>
<dbReference type="PANTHER" id="PTHR47466">
    <property type="match status" value="1"/>
</dbReference>
<name>A0A8H5LQN2_9AGAR</name>
<dbReference type="InterPro" id="IPR024079">
    <property type="entry name" value="MetalloPept_cat_dom_sf"/>
</dbReference>
<dbReference type="InterPro" id="IPR008754">
    <property type="entry name" value="Peptidase_M43"/>
</dbReference>
<keyword evidence="4" id="KW-0732">Signal</keyword>
<dbReference type="Pfam" id="PF05572">
    <property type="entry name" value="Peptidase_M43"/>
    <property type="match status" value="1"/>
</dbReference>
<feature type="domain" description="Peptidase M43 pregnancy-associated plasma-A" evidence="9">
    <location>
        <begin position="59"/>
        <end position="202"/>
    </location>
</feature>
<comment type="caution">
    <text evidence="10">The sequence shown here is derived from an EMBL/GenBank/DDBJ whole genome shotgun (WGS) entry which is preliminary data.</text>
</comment>
<evidence type="ECO:0000256" key="3">
    <source>
        <dbReference type="ARBA" id="ARBA00022723"/>
    </source>
</evidence>
<dbReference type="PANTHER" id="PTHR47466:SF1">
    <property type="entry name" value="METALLOPROTEASE MEP1 (AFU_ORTHOLOGUE AFUA_1G07730)-RELATED"/>
    <property type="match status" value="1"/>
</dbReference>
<evidence type="ECO:0000256" key="6">
    <source>
        <dbReference type="ARBA" id="ARBA00022833"/>
    </source>
</evidence>
<keyword evidence="7" id="KW-0482">Metalloprotease</keyword>
<evidence type="ECO:0000313" key="11">
    <source>
        <dbReference type="Proteomes" id="UP000559256"/>
    </source>
</evidence>
<proteinExistence type="inferred from homology"/>
<protein>
    <recommendedName>
        <fullName evidence="9">Peptidase M43 pregnancy-associated plasma-A domain-containing protein</fullName>
    </recommendedName>
</protein>
<keyword evidence="11" id="KW-1185">Reference proteome</keyword>
<dbReference type="Gene3D" id="3.40.390.10">
    <property type="entry name" value="Collagenase (Catalytic Domain)"/>
    <property type="match status" value="1"/>
</dbReference>
<sequence>MSDTHRRSIEARAGLTPFDLYYHVISANDTEEGGNIPYFDANPFSQNEWDLKAALHQGDKKSLNVYLMRLTSPLYQAWSTLPLELEFSVQKDGIVLHNSVFLYGSNTNYNLGKTLIHDWASLRWFGLSHIFDGGCEDNFDCVDDTPLEAVPTAGPVGECPIGRDSCPDDPGLDPIHNCMDYTSNECRTEFTAGQIQCMHEQVLQFRNLTPGGLS</sequence>
<dbReference type="GO" id="GO:0046872">
    <property type="term" value="F:metal ion binding"/>
    <property type="evidence" value="ECO:0007669"/>
    <property type="project" value="UniProtKB-KW"/>
</dbReference>
<evidence type="ECO:0000256" key="2">
    <source>
        <dbReference type="ARBA" id="ARBA00022670"/>
    </source>
</evidence>
<keyword evidence="3" id="KW-0479">Metal-binding</keyword>
<evidence type="ECO:0000256" key="5">
    <source>
        <dbReference type="ARBA" id="ARBA00022801"/>
    </source>
</evidence>
<comment type="similarity">
    <text evidence="1">Belongs to the peptidase M43B family.</text>
</comment>
<organism evidence="10 11">
    <name type="scientific">Tetrapyrgos nigripes</name>
    <dbReference type="NCBI Taxonomy" id="182062"/>
    <lineage>
        <taxon>Eukaryota</taxon>
        <taxon>Fungi</taxon>
        <taxon>Dikarya</taxon>
        <taxon>Basidiomycota</taxon>
        <taxon>Agaricomycotina</taxon>
        <taxon>Agaricomycetes</taxon>
        <taxon>Agaricomycetidae</taxon>
        <taxon>Agaricales</taxon>
        <taxon>Marasmiineae</taxon>
        <taxon>Marasmiaceae</taxon>
        <taxon>Tetrapyrgos</taxon>
    </lineage>
</organism>
<evidence type="ECO:0000256" key="8">
    <source>
        <dbReference type="ARBA" id="ARBA00023157"/>
    </source>
</evidence>
<dbReference type="Proteomes" id="UP000559256">
    <property type="component" value="Unassembled WGS sequence"/>
</dbReference>
<keyword evidence="2" id="KW-0645">Protease</keyword>
<gene>
    <name evidence="10" type="ORF">D9758_006672</name>
</gene>
<evidence type="ECO:0000256" key="7">
    <source>
        <dbReference type="ARBA" id="ARBA00023049"/>
    </source>
</evidence>
<keyword evidence="5" id="KW-0378">Hydrolase</keyword>
<evidence type="ECO:0000256" key="1">
    <source>
        <dbReference type="ARBA" id="ARBA00008721"/>
    </source>
</evidence>
<dbReference type="GO" id="GO:0008237">
    <property type="term" value="F:metallopeptidase activity"/>
    <property type="evidence" value="ECO:0007669"/>
    <property type="project" value="UniProtKB-KW"/>
</dbReference>
<evidence type="ECO:0000259" key="9">
    <source>
        <dbReference type="Pfam" id="PF05572"/>
    </source>
</evidence>
<dbReference type="SUPFAM" id="SSF55486">
    <property type="entry name" value="Metalloproteases ('zincins'), catalytic domain"/>
    <property type="match status" value="1"/>
</dbReference>
<evidence type="ECO:0000256" key="4">
    <source>
        <dbReference type="ARBA" id="ARBA00022729"/>
    </source>
</evidence>
<dbReference type="GO" id="GO:0006508">
    <property type="term" value="P:proteolysis"/>
    <property type="evidence" value="ECO:0007669"/>
    <property type="project" value="UniProtKB-KW"/>
</dbReference>
<evidence type="ECO:0000313" key="10">
    <source>
        <dbReference type="EMBL" id="KAF5365977.1"/>
    </source>
</evidence>
<dbReference type="AlphaFoldDB" id="A0A8H5LQN2"/>
<accession>A0A8H5LQN2</accession>
<reference evidence="10 11" key="1">
    <citation type="journal article" date="2020" name="ISME J.">
        <title>Uncovering the hidden diversity of litter-decomposition mechanisms in mushroom-forming fungi.</title>
        <authorList>
            <person name="Floudas D."/>
            <person name="Bentzer J."/>
            <person name="Ahren D."/>
            <person name="Johansson T."/>
            <person name="Persson P."/>
            <person name="Tunlid A."/>
        </authorList>
    </citation>
    <scope>NUCLEOTIDE SEQUENCE [LARGE SCALE GENOMIC DNA]</scope>
    <source>
        <strain evidence="10 11">CBS 291.85</strain>
    </source>
</reference>